<sequence length="141" mass="15679">MDEPKQLIPGLFRLRNRHGHCLRVDDMGVRGTKDENDEYTVLEFESVGKEGIAIRGKSAARHVGIDSDGNLCSYGSFINDCVFIEQSTKRSSFTSFASRYSVGFYLGLRKDGRPKPGRKTAPGQKAVAFSKIVICGRMRTN</sequence>
<dbReference type="InterPro" id="IPR056378">
    <property type="entry name" value="Let-756-like_FGF"/>
</dbReference>
<name>A0AAD9QAR8_ACRCE</name>
<dbReference type="GO" id="GO:0008083">
    <property type="term" value="F:growth factor activity"/>
    <property type="evidence" value="ECO:0007669"/>
    <property type="project" value="InterPro"/>
</dbReference>
<dbReference type="AlphaFoldDB" id="A0AAD9QAR8"/>
<proteinExistence type="inferred from homology"/>
<gene>
    <name evidence="2" type="ORF">P5673_019837</name>
</gene>
<dbReference type="InterPro" id="IPR002209">
    <property type="entry name" value="Fibroblast_GF_fam"/>
</dbReference>
<reference evidence="2" key="1">
    <citation type="journal article" date="2023" name="G3 (Bethesda)">
        <title>Whole genome assembly and annotation of the endangered Caribbean coral Acropora cervicornis.</title>
        <authorList>
            <person name="Selwyn J.D."/>
            <person name="Vollmer S.V."/>
        </authorList>
    </citation>
    <scope>NUCLEOTIDE SEQUENCE</scope>
    <source>
        <strain evidence="2">K2</strain>
    </source>
</reference>
<dbReference type="SMART" id="SM00442">
    <property type="entry name" value="FGF"/>
    <property type="match status" value="1"/>
</dbReference>
<dbReference type="CDD" id="cd00058">
    <property type="entry name" value="beta-trefoil_FGF"/>
    <property type="match status" value="1"/>
</dbReference>
<dbReference type="Proteomes" id="UP001249851">
    <property type="component" value="Unassembled WGS sequence"/>
</dbReference>
<accession>A0AAD9QAR8</accession>
<comment type="similarity">
    <text evidence="1">Belongs to the heparin-binding growth factors family.</text>
</comment>
<evidence type="ECO:0000313" key="3">
    <source>
        <dbReference type="Proteomes" id="UP001249851"/>
    </source>
</evidence>
<dbReference type="Pfam" id="PF00167">
    <property type="entry name" value="FGF"/>
    <property type="match status" value="1"/>
</dbReference>
<keyword evidence="3" id="KW-1185">Reference proteome</keyword>
<dbReference type="PANTHER" id="PTHR11486">
    <property type="entry name" value="FIBROBLAST GROWTH FACTOR"/>
    <property type="match status" value="1"/>
</dbReference>
<dbReference type="Gene3D" id="2.80.10.50">
    <property type="match status" value="1"/>
</dbReference>
<reference evidence="2" key="2">
    <citation type="journal article" date="2023" name="Science">
        <title>Genomic signatures of disease resistance in endangered staghorn corals.</title>
        <authorList>
            <person name="Vollmer S.V."/>
            <person name="Selwyn J.D."/>
            <person name="Despard B.A."/>
            <person name="Roesel C.L."/>
        </authorList>
    </citation>
    <scope>NUCLEOTIDE SEQUENCE</scope>
    <source>
        <strain evidence="2">K2</strain>
    </source>
</reference>
<dbReference type="InterPro" id="IPR008996">
    <property type="entry name" value="IL1/FGF"/>
</dbReference>
<dbReference type="SUPFAM" id="SSF50353">
    <property type="entry name" value="Cytokine"/>
    <property type="match status" value="1"/>
</dbReference>
<protein>
    <submittedName>
        <fullName evidence="2">Fibroblast growth factor 2</fullName>
    </submittedName>
</protein>
<comment type="caution">
    <text evidence="2">The sequence shown here is derived from an EMBL/GenBank/DDBJ whole genome shotgun (WGS) entry which is preliminary data.</text>
</comment>
<organism evidence="2 3">
    <name type="scientific">Acropora cervicornis</name>
    <name type="common">Staghorn coral</name>
    <dbReference type="NCBI Taxonomy" id="6130"/>
    <lineage>
        <taxon>Eukaryota</taxon>
        <taxon>Metazoa</taxon>
        <taxon>Cnidaria</taxon>
        <taxon>Anthozoa</taxon>
        <taxon>Hexacorallia</taxon>
        <taxon>Scleractinia</taxon>
        <taxon>Astrocoeniina</taxon>
        <taxon>Acroporidae</taxon>
        <taxon>Acropora</taxon>
    </lineage>
</organism>
<evidence type="ECO:0000313" key="2">
    <source>
        <dbReference type="EMBL" id="KAK2557861.1"/>
    </source>
</evidence>
<dbReference type="EMBL" id="JARQWQ010000047">
    <property type="protein sequence ID" value="KAK2557861.1"/>
    <property type="molecule type" value="Genomic_DNA"/>
</dbReference>
<evidence type="ECO:0000256" key="1">
    <source>
        <dbReference type="ARBA" id="ARBA00007936"/>
    </source>
</evidence>